<dbReference type="PANTHER" id="PTHR30137:SF15">
    <property type="entry name" value="BLL6902 PROTEIN"/>
    <property type="match status" value="1"/>
</dbReference>
<dbReference type="EMBL" id="MDJY01000026">
    <property type="protein sequence ID" value="OUE25859.1"/>
    <property type="molecule type" value="Genomic_DNA"/>
</dbReference>
<accession>A0A251YNX0</accession>
<feature type="compositionally biased region" description="Basic and acidic residues" evidence="1">
    <location>
        <begin position="151"/>
        <end position="163"/>
    </location>
</feature>
<keyword evidence="3" id="KW-0560">Oxidoreductase</keyword>
<dbReference type="Proteomes" id="UP000195011">
    <property type="component" value="Unassembled WGS sequence"/>
</dbReference>
<dbReference type="SUPFAM" id="SSF51679">
    <property type="entry name" value="Bacterial luciferase-like"/>
    <property type="match status" value="1"/>
</dbReference>
<proteinExistence type="predicted"/>
<evidence type="ECO:0000256" key="1">
    <source>
        <dbReference type="SAM" id="MobiDB-lite"/>
    </source>
</evidence>
<dbReference type="GO" id="GO:0005829">
    <property type="term" value="C:cytosol"/>
    <property type="evidence" value="ECO:0007669"/>
    <property type="project" value="TreeGrafter"/>
</dbReference>
<dbReference type="AlphaFoldDB" id="A0A251YNX0"/>
<name>A0A251YNX0_9MICO</name>
<dbReference type="InterPro" id="IPR036661">
    <property type="entry name" value="Luciferase-like_sf"/>
</dbReference>
<dbReference type="PANTHER" id="PTHR30137">
    <property type="entry name" value="LUCIFERASE-LIKE MONOOXYGENASE"/>
    <property type="match status" value="1"/>
</dbReference>
<evidence type="ECO:0000259" key="2">
    <source>
        <dbReference type="Pfam" id="PF00296"/>
    </source>
</evidence>
<protein>
    <submittedName>
        <fullName evidence="3">Limonene 1,2-monooxygenase</fullName>
    </submittedName>
</protein>
<dbReference type="Pfam" id="PF00296">
    <property type="entry name" value="Bac_luciferase"/>
    <property type="match status" value="1"/>
</dbReference>
<dbReference type="GO" id="GO:0016705">
    <property type="term" value="F:oxidoreductase activity, acting on paired donors, with incorporation or reduction of molecular oxygen"/>
    <property type="evidence" value="ECO:0007669"/>
    <property type="project" value="InterPro"/>
</dbReference>
<evidence type="ECO:0000313" key="4">
    <source>
        <dbReference type="Proteomes" id="UP000195011"/>
    </source>
</evidence>
<keyword evidence="3" id="KW-0503">Monooxygenase</keyword>
<dbReference type="InterPro" id="IPR050766">
    <property type="entry name" value="Bact_Lucif_Oxidored"/>
</dbReference>
<feature type="domain" description="Luciferase-like" evidence="2">
    <location>
        <begin position="10"/>
        <end position="319"/>
    </location>
</feature>
<dbReference type="Gene3D" id="3.20.20.30">
    <property type="entry name" value="Luciferase-like domain"/>
    <property type="match status" value="1"/>
</dbReference>
<gene>
    <name evidence="3" type="primary">limB</name>
    <name evidence="3" type="ORF">BFL36_04875</name>
</gene>
<comment type="caution">
    <text evidence="3">The sequence shown here is derived from an EMBL/GenBank/DDBJ whole genome shotgun (WGS) entry which is preliminary data.</text>
</comment>
<evidence type="ECO:0000313" key="3">
    <source>
        <dbReference type="EMBL" id="OUE25859.1"/>
    </source>
</evidence>
<dbReference type="InterPro" id="IPR011251">
    <property type="entry name" value="Luciferase-like_dom"/>
</dbReference>
<dbReference type="GO" id="GO:0004497">
    <property type="term" value="F:monooxygenase activity"/>
    <property type="evidence" value="ECO:0007669"/>
    <property type="project" value="UniProtKB-KW"/>
</dbReference>
<reference evidence="3 4" key="1">
    <citation type="submission" date="2016-08" db="EMBL/GenBank/DDBJ databases">
        <title>Genome sequence of Clavibacter michiganensis spp strain CFBP8017.</title>
        <authorList>
            <person name="Thapa S.P."/>
            <person name="Coaker G."/>
            <person name="Jacques M.-A."/>
        </authorList>
    </citation>
    <scope>NUCLEOTIDE SEQUENCE [LARGE SCALE GENOMIC DNA]</scope>
    <source>
        <strain evidence="3">CFBP8017</strain>
    </source>
</reference>
<organism evidence="3 4">
    <name type="scientific">Clavibacter michiganensis</name>
    <dbReference type="NCBI Taxonomy" id="28447"/>
    <lineage>
        <taxon>Bacteria</taxon>
        <taxon>Bacillati</taxon>
        <taxon>Actinomycetota</taxon>
        <taxon>Actinomycetes</taxon>
        <taxon>Micrococcales</taxon>
        <taxon>Microbacteriaceae</taxon>
        <taxon>Clavibacter</taxon>
    </lineage>
</organism>
<feature type="region of interest" description="Disordered" evidence="1">
    <location>
        <begin position="151"/>
        <end position="181"/>
    </location>
</feature>
<dbReference type="RefSeq" id="WP_086516872.1">
    <property type="nucleotide sequence ID" value="NZ_MDJY01000026.1"/>
</dbReference>
<sequence>MPAPGSAPTRLGFLTTGPFDPADPATGLEDALRLVELGDALGLDTAWLRPDHLRNAISSPVAMLAAASQRARRIGLGTASIPVRAENPLRFAEDLATLDLLSGGRLRPGLSVGSPTRVAAVDRAVHPTTAEHEEPGRERLLRFRDLLRGGRVPGADERRGGSDDEHDDEALTPTVQPSSPGLVDRLAYGAATLRTAAWAGSHGFRLLASDVTERGSGGGAGFAADQRALIDAYRAAHPDPAAAHVTLALVVVPTDGASAEQRARYAADAAVRAERARRADQSEDEGAASSMVRAPDLVGPSDELAAALLAHPAVQAADELAIALPAGLPAGDLARILTDVAERLGPALGWSPATATATA</sequence>